<dbReference type="Pfam" id="PF02597">
    <property type="entry name" value="ThiS"/>
    <property type="match status" value="1"/>
</dbReference>
<accession>E8WWJ5</accession>
<dbReference type="InterPro" id="IPR016155">
    <property type="entry name" value="Mopterin_synth/thiamin_S_b"/>
</dbReference>
<evidence type="ECO:0000313" key="5">
    <source>
        <dbReference type="Proteomes" id="UP000000343"/>
    </source>
</evidence>
<protein>
    <recommendedName>
        <fullName evidence="3">Molybdopterin synthase sulfur carrier subunit</fullName>
    </recommendedName>
</protein>
<dbReference type="InterPro" id="IPR044672">
    <property type="entry name" value="MOCS2A"/>
</dbReference>
<dbReference type="PANTHER" id="PTHR33359">
    <property type="entry name" value="MOLYBDOPTERIN SYNTHASE SULFUR CARRIER SUBUNIT"/>
    <property type="match status" value="1"/>
</dbReference>
<name>E8WWJ5_GRATM</name>
<dbReference type="eggNOG" id="COG1977">
    <property type="taxonomic scope" value="Bacteria"/>
</dbReference>
<dbReference type="OrthoDB" id="9801945at2"/>
<sequence length="112" mass="11592">MSQKRDMGHPIVSVHNAVGYAELVIVRVLYFGVLKDFVGVAEESMHLDVGSRVGGLVRDLAGRSSKSGEGLGGMMGSIAVAVNREYAGMETVLNDGDEVALLPPVSGGCCAG</sequence>
<dbReference type="HOGENOM" id="CLU_114601_4_3_0"/>
<dbReference type="PaxDb" id="1198114-AciX9_2634"/>
<keyword evidence="5" id="KW-1185">Reference proteome</keyword>
<dbReference type="RefSeq" id="WP_013580974.1">
    <property type="nucleotide sequence ID" value="NC_015064.1"/>
</dbReference>
<proteinExistence type="inferred from homology"/>
<dbReference type="Proteomes" id="UP000000343">
    <property type="component" value="Chromosome"/>
</dbReference>
<evidence type="ECO:0000256" key="2">
    <source>
        <dbReference type="ARBA" id="ARBA00024200"/>
    </source>
</evidence>
<evidence type="ECO:0000313" key="4">
    <source>
        <dbReference type="EMBL" id="ADW69659.1"/>
    </source>
</evidence>
<reference evidence="5" key="1">
    <citation type="submission" date="2011-01" db="EMBL/GenBank/DDBJ databases">
        <title>Complete sequence of chromosome of Acidobacterium sp. MP5ACTX9.</title>
        <authorList>
            <consortium name="US DOE Joint Genome Institute"/>
            <person name="Lucas S."/>
            <person name="Copeland A."/>
            <person name="Lapidus A."/>
            <person name="Cheng J.-F."/>
            <person name="Goodwin L."/>
            <person name="Pitluck S."/>
            <person name="Teshima H."/>
            <person name="Detter J.C."/>
            <person name="Han C."/>
            <person name="Tapia R."/>
            <person name="Land M."/>
            <person name="Hauser L."/>
            <person name="Kyrpides N."/>
            <person name="Ivanova N."/>
            <person name="Ovchinnikova G."/>
            <person name="Pagani I."/>
            <person name="Rawat S.R."/>
            <person name="Mannisto M."/>
            <person name="Haggblom M.M."/>
            <person name="Woyke T."/>
        </authorList>
    </citation>
    <scope>NUCLEOTIDE SEQUENCE [LARGE SCALE GENOMIC DNA]</scope>
    <source>
        <strain evidence="5">MP5ACTX9</strain>
    </source>
</reference>
<dbReference type="GO" id="GO:0000166">
    <property type="term" value="F:nucleotide binding"/>
    <property type="evidence" value="ECO:0007669"/>
    <property type="project" value="UniProtKB-KW"/>
</dbReference>
<organism evidence="5">
    <name type="scientific">Granulicella tundricola (strain ATCC BAA-1859 / DSM 23138 / MP5ACTX9)</name>
    <dbReference type="NCBI Taxonomy" id="1198114"/>
    <lineage>
        <taxon>Bacteria</taxon>
        <taxon>Pseudomonadati</taxon>
        <taxon>Acidobacteriota</taxon>
        <taxon>Terriglobia</taxon>
        <taxon>Terriglobales</taxon>
        <taxon>Acidobacteriaceae</taxon>
        <taxon>Granulicella</taxon>
    </lineage>
</organism>
<dbReference type="EMBL" id="CP002480">
    <property type="protein sequence ID" value="ADW69659.1"/>
    <property type="molecule type" value="Genomic_DNA"/>
</dbReference>
<dbReference type="GO" id="GO:0006777">
    <property type="term" value="P:Mo-molybdopterin cofactor biosynthetic process"/>
    <property type="evidence" value="ECO:0007669"/>
    <property type="project" value="InterPro"/>
</dbReference>
<dbReference type="AlphaFoldDB" id="E8WWJ5"/>
<dbReference type="KEGG" id="acm:AciX9_2634"/>
<dbReference type="Gene3D" id="3.10.20.30">
    <property type="match status" value="1"/>
</dbReference>
<comment type="similarity">
    <text evidence="2">Belongs to the MoaD family.</text>
</comment>
<dbReference type="SUPFAM" id="SSF54285">
    <property type="entry name" value="MoaD/ThiS"/>
    <property type="match status" value="1"/>
</dbReference>
<dbReference type="STRING" id="1198114.AciX9_2634"/>
<dbReference type="InterPro" id="IPR003749">
    <property type="entry name" value="ThiS/MoaD-like"/>
</dbReference>
<gene>
    <name evidence="4" type="ordered locus">AciX9_2634</name>
</gene>
<dbReference type="PANTHER" id="PTHR33359:SF1">
    <property type="entry name" value="MOLYBDOPTERIN SYNTHASE SULFUR CARRIER SUBUNIT"/>
    <property type="match status" value="1"/>
</dbReference>
<evidence type="ECO:0000256" key="1">
    <source>
        <dbReference type="ARBA" id="ARBA00022741"/>
    </source>
</evidence>
<dbReference type="InterPro" id="IPR012675">
    <property type="entry name" value="Beta-grasp_dom_sf"/>
</dbReference>
<dbReference type="CDD" id="cd00754">
    <property type="entry name" value="Ubl_MoaD"/>
    <property type="match status" value="1"/>
</dbReference>
<keyword evidence="1" id="KW-0547">Nucleotide-binding</keyword>
<dbReference type="UniPathway" id="UPA00344"/>
<dbReference type="GO" id="GO:1990133">
    <property type="term" value="C:molybdopterin adenylyltransferase complex"/>
    <property type="evidence" value="ECO:0007669"/>
    <property type="project" value="TreeGrafter"/>
</dbReference>
<evidence type="ECO:0000256" key="3">
    <source>
        <dbReference type="ARBA" id="ARBA00024247"/>
    </source>
</evidence>